<protein>
    <submittedName>
        <fullName evidence="2">Polysaccharide pyruvyl transferase family protein</fullName>
    </submittedName>
</protein>
<evidence type="ECO:0000313" key="3">
    <source>
        <dbReference type="Proteomes" id="UP000753256"/>
    </source>
</evidence>
<evidence type="ECO:0000313" key="2">
    <source>
        <dbReference type="EMBL" id="HJG37648.1"/>
    </source>
</evidence>
<dbReference type="Pfam" id="PF04230">
    <property type="entry name" value="PS_pyruv_trans"/>
    <property type="match status" value="1"/>
</dbReference>
<dbReference type="InterPro" id="IPR007345">
    <property type="entry name" value="Polysacch_pyruvyl_Trfase"/>
</dbReference>
<dbReference type="GO" id="GO:0016740">
    <property type="term" value="F:transferase activity"/>
    <property type="evidence" value="ECO:0007669"/>
    <property type="project" value="UniProtKB-KW"/>
</dbReference>
<dbReference type="EMBL" id="DYUZ01000029">
    <property type="protein sequence ID" value="HJG37648.1"/>
    <property type="molecule type" value="Genomic_DNA"/>
</dbReference>
<gene>
    <name evidence="2" type="ORF">K8V70_07310</name>
</gene>
<evidence type="ECO:0000259" key="1">
    <source>
        <dbReference type="Pfam" id="PF04230"/>
    </source>
</evidence>
<keyword evidence="2" id="KW-0808">Transferase</keyword>
<feature type="domain" description="Polysaccharide pyruvyl transferase" evidence="1">
    <location>
        <begin position="19"/>
        <end position="290"/>
    </location>
</feature>
<comment type="caution">
    <text evidence="2">The sequence shown here is derived from an EMBL/GenBank/DDBJ whole genome shotgun (WGS) entry which is preliminary data.</text>
</comment>
<dbReference type="Proteomes" id="UP000753256">
    <property type="component" value="Unassembled WGS sequence"/>
</dbReference>
<dbReference type="AlphaFoldDB" id="A0A921IUY1"/>
<accession>A0A921IUY1</accession>
<sequence>MKIGIVTVYFADYGSFFHTMSLYNYLESLGHDCELVSYSIRRHYSWKLNSVYYFEKFFPKPFQKLAARLVPAYNTFRILKRDLEGVSISPNYSCIQELEDRYDCIVIGSDELWSATNPTINFVPAYFGLGITKPHFSYATSGITLKNPSPELRRQMKEGLDGFCAISARDRITCNWVEELTGKTCVEVLDPTLLYPYFADEGAADSDYIAVYGEHFSTEQVRAITAFAKLHNKKLRAISWRHEWCDEFATPSCADEVQREFANSFYCMSSTFHGTIFSILHKRNFTCFTSSLRGLKVKTLLEKLGAEDRLFVGGEIVDKPVDYAKLYESIAALRTSSESYMASALKAVGSRG</sequence>
<name>A0A921IUY1_9ACTN</name>
<dbReference type="RefSeq" id="WP_273190538.1">
    <property type="nucleotide sequence ID" value="NZ_DYUZ01000029.1"/>
</dbReference>
<proteinExistence type="predicted"/>
<reference evidence="2" key="1">
    <citation type="journal article" date="2021" name="PeerJ">
        <title>Extensive microbial diversity within the chicken gut microbiome revealed by metagenomics and culture.</title>
        <authorList>
            <person name="Gilroy R."/>
            <person name="Ravi A."/>
            <person name="Getino M."/>
            <person name="Pursley I."/>
            <person name="Horton D.L."/>
            <person name="Alikhan N.F."/>
            <person name="Baker D."/>
            <person name="Gharbi K."/>
            <person name="Hall N."/>
            <person name="Watson M."/>
            <person name="Adriaenssens E.M."/>
            <person name="Foster-Nyarko E."/>
            <person name="Jarju S."/>
            <person name="Secka A."/>
            <person name="Antonio M."/>
            <person name="Oren A."/>
            <person name="Chaudhuri R.R."/>
            <person name="La Ragione R."/>
            <person name="Hildebrand F."/>
            <person name="Pallen M.J."/>
        </authorList>
    </citation>
    <scope>NUCLEOTIDE SEQUENCE</scope>
    <source>
        <strain evidence="2">ChiHjej13B12-9602</strain>
    </source>
</reference>
<organism evidence="2 3">
    <name type="scientific">Enorma phocaeensis</name>
    <dbReference type="NCBI Taxonomy" id="1871019"/>
    <lineage>
        <taxon>Bacteria</taxon>
        <taxon>Bacillati</taxon>
        <taxon>Actinomycetota</taxon>
        <taxon>Coriobacteriia</taxon>
        <taxon>Coriobacteriales</taxon>
        <taxon>Coriobacteriaceae</taxon>
        <taxon>Enorma</taxon>
    </lineage>
</organism>
<reference evidence="2" key="2">
    <citation type="submission" date="2021-09" db="EMBL/GenBank/DDBJ databases">
        <authorList>
            <person name="Gilroy R."/>
        </authorList>
    </citation>
    <scope>NUCLEOTIDE SEQUENCE</scope>
    <source>
        <strain evidence="2">ChiHjej13B12-9602</strain>
    </source>
</reference>